<organism evidence="3 4">
    <name type="scientific">Lampropedia puyangensis</name>
    <dbReference type="NCBI Taxonomy" id="1330072"/>
    <lineage>
        <taxon>Bacteria</taxon>
        <taxon>Pseudomonadati</taxon>
        <taxon>Pseudomonadota</taxon>
        <taxon>Betaproteobacteria</taxon>
        <taxon>Burkholderiales</taxon>
        <taxon>Comamonadaceae</taxon>
        <taxon>Lampropedia</taxon>
    </lineage>
</organism>
<evidence type="ECO:0000313" key="4">
    <source>
        <dbReference type="Proteomes" id="UP000308917"/>
    </source>
</evidence>
<protein>
    <submittedName>
        <fullName evidence="3">Type IV pilus modification protein PilV</fullName>
    </submittedName>
</protein>
<dbReference type="InterPro" id="IPR013362">
    <property type="entry name" value="Pilus_4_PilV"/>
</dbReference>
<proteinExistence type="predicted"/>
<dbReference type="Pfam" id="PF07963">
    <property type="entry name" value="N_methyl"/>
    <property type="match status" value="1"/>
</dbReference>
<dbReference type="NCBIfam" id="TIGR02523">
    <property type="entry name" value="type_IV_pilV"/>
    <property type="match status" value="1"/>
</dbReference>
<keyword evidence="2" id="KW-0812">Transmembrane</keyword>
<dbReference type="InterPro" id="IPR012902">
    <property type="entry name" value="N_methyl_site"/>
</dbReference>
<reference evidence="3 4" key="1">
    <citation type="journal article" date="2015" name="Antonie Van Leeuwenhoek">
        <title>Lampropedia puyangensis sp. nov., isolated from symptomatic bark of Populus ? euramericana canker and emended description of Lampropedia hyalina (Ehrenberg 1832) Lee et al. 2004.</title>
        <authorList>
            <person name="Li Y."/>
            <person name="Wang T."/>
            <person name="Piao C.G."/>
            <person name="Wang L.F."/>
            <person name="Tian G.Z."/>
            <person name="Zhu T.H."/>
            <person name="Guo M.W."/>
        </authorList>
    </citation>
    <scope>NUCLEOTIDE SEQUENCE [LARGE SCALE GENOMIC DNA]</scope>
    <source>
        <strain evidence="3 4">2-bin</strain>
    </source>
</reference>
<accession>A0A4V4GSL7</accession>
<gene>
    <name evidence="3" type="primary">pilV</name>
    <name evidence="3" type="ORF">E9531_01475</name>
</gene>
<evidence type="ECO:0000256" key="2">
    <source>
        <dbReference type="SAM" id="Phobius"/>
    </source>
</evidence>
<dbReference type="AlphaFoldDB" id="A0A4V4GSL7"/>
<name>A0A4V4GSL7_9BURK</name>
<evidence type="ECO:0000256" key="1">
    <source>
        <dbReference type="SAM" id="MobiDB-lite"/>
    </source>
</evidence>
<dbReference type="NCBIfam" id="TIGR02532">
    <property type="entry name" value="IV_pilin_GFxxxE"/>
    <property type="match status" value="1"/>
</dbReference>
<feature type="transmembrane region" description="Helical" evidence="2">
    <location>
        <begin position="36"/>
        <end position="56"/>
    </location>
</feature>
<evidence type="ECO:0000313" key="3">
    <source>
        <dbReference type="EMBL" id="THU05246.1"/>
    </source>
</evidence>
<feature type="region of interest" description="Disordered" evidence="1">
    <location>
        <begin position="1"/>
        <end position="29"/>
    </location>
</feature>
<dbReference type="Proteomes" id="UP000308917">
    <property type="component" value="Unassembled WGS sequence"/>
</dbReference>
<sequence>MHSYFESRLGSTTTESGGPSMLKLHSPSPRTPQSGFALIEVLVSILVLSIGLLGAAGMFTRGIDFTVDTERRQMAAMVANEWMETMRGNTATILNANGTPKEDLGGYAKNSSTDVDSESCDPTSVEAAKQLNCWAARSIELMPELDDAFIKTHFSVTQNSGVISVQVAWPSKSKQCLADDETVNDNTYCTYTIHSKL</sequence>
<keyword evidence="2" id="KW-1133">Transmembrane helix</keyword>
<keyword evidence="4" id="KW-1185">Reference proteome</keyword>
<dbReference type="EMBL" id="STFG01000001">
    <property type="protein sequence ID" value="THU05246.1"/>
    <property type="molecule type" value="Genomic_DNA"/>
</dbReference>
<comment type="caution">
    <text evidence="3">The sequence shown here is derived from an EMBL/GenBank/DDBJ whole genome shotgun (WGS) entry which is preliminary data.</text>
</comment>
<keyword evidence="2" id="KW-0472">Membrane</keyword>